<keyword evidence="3" id="KW-1185">Reference proteome</keyword>
<feature type="non-terminal residue" evidence="2">
    <location>
        <position position="1"/>
    </location>
</feature>
<dbReference type="EMBL" id="JAGFMF010012094">
    <property type="protein sequence ID" value="KAG8507767.1"/>
    <property type="molecule type" value="Genomic_DNA"/>
</dbReference>
<comment type="caution">
    <text evidence="2">The sequence shown here is derived from an EMBL/GenBank/DDBJ whole genome shotgun (WGS) entry which is preliminary data.</text>
</comment>
<evidence type="ECO:0000256" key="1">
    <source>
        <dbReference type="SAM" id="MobiDB-lite"/>
    </source>
</evidence>
<feature type="non-terminal residue" evidence="2">
    <location>
        <position position="81"/>
    </location>
</feature>
<feature type="compositionally biased region" description="Polar residues" evidence="1">
    <location>
        <begin position="1"/>
        <end position="21"/>
    </location>
</feature>
<evidence type="ECO:0000313" key="3">
    <source>
        <dbReference type="Proteomes" id="UP000700334"/>
    </source>
</evidence>
<protein>
    <submittedName>
        <fullName evidence="2">Uncharacterized protein</fullName>
    </submittedName>
</protein>
<organism evidence="2 3">
    <name type="scientific">Galemys pyrenaicus</name>
    <name type="common">Iberian desman</name>
    <name type="synonym">Pyrenean desman</name>
    <dbReference type="NCBI Taxonomy" id="202257"/>
    <lineage>
        <taxon>Eukaryota</taxon>
        <taxon>Metazoa</taxon>
        <taxon>Chordata</taxon>
        <taxon>Craniata</taxon>
        <taxon>Vertebrata</taxon>
        <taxon>Euteleostomi</taxon>
        <taxon>Mammalia</taxon>
        <taxon>Eutheria</taxon>
        <taxon>Laurasiatheria</taxon>
        <taxon>Eulipotyphla</taxon>
        <taxon>Talpidae</taxon>
        <taxon>Galemys</taxon>
    </lineage>
</organism>
<evidence type="ECO:0000313" key="2">
    <source>
        <dbReference type="EMBL" id="KAG8507767.1"/>
    </source>
</evidence>
<dbReference type="AlphaFoldDB" id="A0A8J5ZVL5"/>
<sequence>SCHSPRLTQNLEQNLTGNESVSELEDRHTDNQTNQASWQQQLKLMKSSKAKQLQCLKAPSFRHLHSYLNKPNWKLPRKLKF</sequence>
<gene>
    <name evidence="2" type="ORF">J0S82_016980</name>
</gene>
<reference evidence="2" key="1">
    <citation type="journal article" date="2021" name="Evol. Appl.">
        <title>The genome of the Pyrenean desman and the effects of bottlenecks and inbreeding on the genomic landscape of an endangered species.</title>
        <authorList>
            <person name="Escoda L."/>
            <person name="Castresana J."/>
        </authorList>
    </citation>
    <scope>NUCLEOTIDE SEQUENCE</scope>
    <source>
        <strain evidence="2">IBE-C5619</strain>
    </source>
</reference>
<proteinExistence type="predicted"/>
<accession>A0A8J5ZVL5</accession>
<feature type="region of interest" description="Disordered" evidence="1">
    <location>
        <begin position="1"/>
        <end position="43"/>
    </location>
</feature>
<name>A0A8J5ZVL5_GALPY</name>
<dbReference type="Proteomes" id="UP000700334">
    <property type="component" value="Unassembled WGS sequence"/>
</dbReference>
<feature type="compositionally biased region" description="Polar residues" evidence="1">
    <location>
        <begin position="31"/>
        <end position="42"/>
    </location>
</feature>